<sequence>MTKALTVNDVSNLLNELNHQKEVYENKEMDLRNRGVIGEEADLYAGRAQGLAIAISILEEHSKVKENE</sequence>
<proteinExistence type="predicted"/>
<dbReference type="RefSeq" id="WP_023614629.1">
    <property type="nucleotide sequence ID" value="NZ_BAUW01000038.1"/>
</dbReference>
<evidence type="ECO:0008006" key="4">
    <source>
        <dbReference type="Google" id="ProtNLM"/>
    </source>
</evidence>
<gene>
    <name evidence="2" type="ORF">JCM21738_3090</name>
</gene>
<keyword evidence="1" id="KW-0175">Coiled coil</keyword>
<evidence type="ECO:0000313" key="2">
    <source>
        <dbReference type="EMBL" id="GAE46208.1"/>
    </source>
</evidence>
<dbReference type="EMBL" id="BAUW01000038">
    <property type="protein sequence ID" value="GAE46208.1"/>
    <property type="molecule type" value="Genomic_DNA"/>
</dbReference>
<reference evidence="2 3" key="1">
    <citation type="submission" date="2013-12" db="EMBL/GenBank/DDBJ databases">
        <title>NBRP : Genome information of microbial organism related human and environment.</title>
        <authorList>
            <person name="Hattori M."/>
            <person name="Oshima K."/>
            <person name="Inaba H."/>
            <person name="Suda W."/>
            <person name="Sakamoto M."/>
            <person name="Iino T."/>
            <person name="Kitahara M."/>
            <person name="Oshida Y."/>
            <person name="Iida T."/>
            <person name="Kudo T."/>
            <person name="Itoh T."/>
            <person name="Ahmed I."/>
            <person name="Ohkuma M."/>
        </authorList>
    </citation>
    <scope>NUCLEOTIDE SEQUENCE [LARGE SCALE GENOMIC DNA]</scope>
    <source>
        <strain evidence="2 3">JCM 21738</strain>
    </source>
</reference>
<comment type="caution">
    <text evidence="2">The sequence shown here is derived from an EMBL/GenBank/DDBJ whole genome shotgun (WGS) entry which is preliminary data.</text>
</comment>
<keyword evidence="3" id="KW-1185">Reference proteome</keyword>
<evidence type="ECO:0000256" key="1">
    <source>
        <dbReference type="SAM" id="Coils"/>
    </source>
</evidence>
<dbReference type="Proteomes" id="UP000018949">
    <property type="component" value="Unassembled WGS sequence"/>
</dbReference>
<accession>W4RQP0</accession>
<evidence type="ECO:0000313" key="3">
    <source>
        <dbReference type="Proteomes" id="UP000018949"/>
    </source>
</evidence>
<name>W4RQP0_9BACI</name>
<feature type="coiled-coil region" evidence="1">
    <location>
        <begin position="7"/>
        <end position="34"/>
    </location>
</feature>
<dbReference type="AlphaFoldDB" id="W4RQP0"/>
<protein>
    <recommendedName>
        <fullName evidence="4">Phage protein</fullName>
    </recommendedName>
</protein>
<organism evidence="2 3">
    <name type="scientific">Mesobacillus boroniphilus JCM 21738</name>
    <dbReference type="NCBI Taxonomy" id="1294265"/>
    <lineage>
        <taxon>Bacteria</taxon>
        <taxon>Bacillati</taxon>
        <taxon>Bacillota</taxon>
        <taxon>Bacilli</taxon>
        <taxon>Bacillales</taxon>
        <taxon>Bacillaceae</taxon>
        <taxon>Mesobacillus</taxon>
    </lineage>
</organism>